<dbReference type="GO" id="GO:0016491">
    <property type="term" value="F:oxidoreductase activity"/>
    <property type="evidence" value="ECO:0007669"/>
    <property type="project" value="UniProtKB-KW"/>
</dbReference>
<evidence type="ECO:0000256" key="3">
    <source>
        <dbReference type="ARBA" id="ARBA00023002"/>
    </source>
</evidence>
<dbReference type="PRINTS" id="PR00080">
    <property type="entry name" value="SDRFAMILY"/>
</dbReference>
<keyword evidence="6" id="KW-1185">Reference proteome</keyword>
<evidence type="ECO:0000313" key="6">
    <source>
        <dbReference type="Proteomes" id="UP000246740"/>
    </source>
</evidence>
<evidence type="ECO:0000256" key="1">
    <source>
        <dbReference type="ARBA" id="ARBA00006484"/>
    </source>
</evidence>
<dbReference type="SUPFAM" id="SSF51735">
    <property type="entry name" value="NAD(P)-binding Rossmann-fold domains"/>
    <property type="match status" value="1"/>
</dbReference>
<organism evidence="5 6">
    <name type="scientific">Testicularia cyperi</name>
    <dbReference type="NCBI Taxonomy" id="1882483"/>
    <lineage>
        <taxon>Eukaryota</taxon>
        <taxon>Fungi</taxon>
        <taxon>Dikarya</taxon>
        <taxon>Basidiomycota</taxon>
        <taxon>Ustilaginomycotina</taxon>
        <taxon>Ustilaginomycetes</taxon>
        <taxon>Ustilaginales</taxon>
        <taxon>Anthracoideaceae</taxon>
        <taxon>Testicularia</taxon>
    </lineage>
</organism>
<dbReference type="CDD" id="cd05233">
    <property type="entry name" value="SDR_c"/>
    <property type="match status" value="1"/>
</dbReference>
<dbReference type="PANTHER" id="PTHR43618">
    <property type="entry name" value="7-ALPHA-HYDROXYSTEROID DEHYDROGENASE"/>
    <property type="match status" value="1"/>
</dbReference>
<evidence type="ECO:0000256" key="2">
    <source>
        <dbReference type="ARBA" id="ARBA00022857"/>
    </source>
</evidence>
<dbReference type="InterPro" id="IPR002347">
    <property type="entry name" value="SDR_fam"/>
</dbReference>
<keyword evidence="3" id="KW-0560">Oxidoreductase</keyword>
<name>A0A317XSA4_9BASI</name>
<protein>
    <submittedName>
        <fullName evidence="5">NAD(P)-binding protein</fullName>
    </submittedName>
</protein>
<dbReference type="PRINTS" id="PR00081">
    <property type="entry name" value="GDHRDH"/>
</dbReference>
<dbReference type="InterPro" id="IPR036291">
    <property type="entry name" value="NAD(P)-bd_dom_sf"/>
</dbReference>
<dbReference type="Proteomes" id="UP000246740">
    <property type="component" value="Unassembled WGS sequence"/>
</dbReference>
<evidence type="ECO:0000313" key="5">
    <source>
        <dbReference type="EMBL" id="PWZ01185.1"/>
    </source>
</evidence>
<reference evidence="5 6" key="1">
    <citation type="journal article" date="2018" name="Mol. Biol. Evol.">
        <title>Broad Genomic Sampling Reveals a Smut Pathogenic Ancestry of the Fungal Clade Ustilaginomycotina.</title>
        <authorList>
            <person name="Kijpornyongpan T."/>
            <person name="Mondo S.J."/>
            <person name="Barry K."/>
            <person name="Sandor L."/>
            <person name="Lee J."/>
            <person name="Lipzen A."/>
            <person name="Pangilinan J."/>
            <person name="LaButti K."/>
            <person name="Hainaut M."/>
            <person name="Henrissat B."/>
            <person name="Grigoriev I.V."/>
            <person name="Spatafora J.W."/>
            <person name="Aime M.C."/>
        </authorList>
    </citation>
    <scope>NUCLEOTIDE SEQUENCE [LARGE SCALE GENOMIC DNA]</scope>
    <source>
        <strain evidence="5 6">MCA 3645</strain>
    </source>
</reference>
<gene>
    <name evidence="5" type="ORF">BCV70DRAFT_174167</name>
</gene>
<dbReference type="PROSITE" id="PS00061">
    <property type="entry name" value="ADH_SHORT"/>
    <property type="match status" value="1"/>
</dbReference>
<dbReference type="EMBL" id="KZ819191">
    <property type="protein sequence ID" value="PWZ01185.1"/>
    <property type="molecule type" value="Genomic_DNA"/>
</dbReference>
<dbReference type="InterPro" id="IPR052178">
    <property type="entry name" value="Sec_Metab_Biosynth_SDR"/>
</dbReference>
<dbReference type="OrthoDB" id="3819888at2759"/>
<dbReference type="Pfam" id="PF00106">
    <property type="entry name" value="adh_short"/>
    <property type="match status" value="1"/>
</dbReference>
<sequence>MSLEAGAIFDLRGAVAVVTGGGTGLGLTAAIALASNGAKVYITGRRKQKLEEAVDTYSPGLSGSLVAIQGDVSSKEDLARVAAEVKAQDGKLHILVNNAGIEGPVTKFPDEQVSELTADEISRAHLANETFEAWDQLFRVNTASVFFSTMTFLPLLAEGNKAPLASQLQSNGGWTGGVINITSISGSVKLSQFHYAYNASKGAADRLTQMLAHELRFRSPNVGVRVNSLAPGLFASEMTAGKSEKGKTNPDDVKGHANPAGRVGTEQEFAGLILLLASNQFITGQVVAVDGGFLTAVASSR</sequence>
<dbReference type="STRING" id="1882483.A0A317XSA4"/>
<dbReference type="InterPro" id="IPR020904">
    <property type="entry name" value="Sc_DH/Rdtase_CS"/>
</dbReference>
<accession>A0A317XSA4</accession>
<keyword evidence="2" id="KW-0521">NADP</keyword>
<dbReference type="Gene3D" id="3.40.50.720">
    <property type="entry name" value="NAD(P)-binding Rossmann-like Domain"/>
    <property type="match status" value="1"/>
</dbReference>
<evidence type="ECO:0000256" key="4">
    <source>
        <dbReference type="RuleBase" id="RU000363"/>
    </source>
</evidence>
<dbReference type="AlphaFoldDB" id="A0A317XSA4"/>
<dbReference type="InParanoid" id="A0A317XSA4"/>
<comment type="similarity">
    <text evidence="1 4">Belongs to the short-chain dehydrogenases/reductases (SDR) family.</text>
</comment>
<proteinExistence type="inferred from homology"/>
<dbReference type="PANTHER" id="PTHR43618:SF4">
    <property type="entry name" value="SHORT CHAIN DEHYDROGENASE_REDUCTASE FAMILY (AFU_ORTHOLOGUE AFUA_7G04540)"/>
    <property type="match status" value="1"/>
</dbReference>